<feature type="transmembrane region" description="Helical" evidence="8">
    <location>
        <begin position="261"/>
        <end position="286"/>
    </location>
</feature>
<keyword evidence="7 8" id="KW-0472">Membrane</keyword>
<keyword evidence="6 8" id="KW-1133">Transmembrane helix</keyword>
<reference evidence="9 10" key="1">
    <citation type="submission" date="2011-09" db="EMBL/GenBank/DDBJ databases">
        <title>The draft genome of Methanotorris formicicus Mc-S-70.</title>
        <authorList>
            <consortium name="US DOE Joint Genome Institute (JGI-PGF)"/>
            <person name="Lucas S."/>
            <person name="Han J."/>
            <person name="Lapidus A."/>
            <person name="Cheng J.-F."/>
            <person name="Goodwin L."/>
            <person name="Pitluck S."/>
            <person name="Peters L."/>
            <person name="Land M.L."/>
            <person name="Hauser L."/>
            <person name="Sieprawska-Lupa M."/>
            <person name="Takai K."/>
            <person name="Miyazaki J."/>
            <person name="Whitman W."/>
            <person name="Woyke T.J."/>
        </authorList>
    </citation>
    <scope>NUCLEOTIDE SEQUENCE [LARGE SCALE GENOMIC DNA]</scope>
    <source>
        <strain evidence="9 10">Mc-S-70</strain>
    </source>
</reference>
<dbReference type="GO" id="GO:0005886">
    <property type="term" value="C:plasma membrane"/>
    <property type="evidence" value="ECO:0007669"/>
    <property type="project" value="UniProtKB-SubCell"/>
</dbReference>
<feature type="transmembrane region" description="Helical" evidence="8">
    <location>
        <begin position="192"/>
        <end position="218"/>
    </location>
</feature>
<feature type="transmembrane region" description="Helical" evidence="8">
    <location>
        <begin position="230"/>
        <end position="249"/>
    </location>
</feature>
<feature type="transmembrane region" description="Helical" evidence="8">
    <location>
        <begin position="58"/>
        <end position="79"/>
    </location>
</feature>
<comment type="similarity">
    <text evidence="2">Belongs to the tellurite-resistance/dicarboxylate transporter (TDT) family.</text>
</comment>
<proteinExistence type="inferred from homology"/>
<evidence type="ECO:0000256" key="7">
    <source>
        <dbReference type="ARBA" id="ARBA00023136"/>
    </source>
</evidence>
<dbReference type="CDD" id="cd09321">
    <property type="entry name" value="TDT_like_3"/>
    <property type="match status" value="1"/>
</dbReference>
<accession>H1KWV1</accession>
<dbReference type="NCBIfam" id="TIGR00816">
    <property type="entry name" value="tdt"/>
    <property type="match status" value="1"/>
</dbReference>
<evidence type="ECO:0000256" key="5">
    <source>
        <dbReference type="ARBA" id="ARBA00022692"/>
    </source>
</evidence>
<name>H1KWV1_9EURY</name>
<comment type="subcellular location">
    <subcellularLocation>
        <location evidence="1">Cell membrane</location>
        <topology evidence="1">Multi-pass membrane protein</topology>
    </subcellularLocation>
</comment>
<feature type="transmembrane region" description="Helical" evidence="8">
    <location>
        <begin position="99"/>
        <end position="116"/>
    </location>
</feature>
<organism evidence="9 10">
    <name type="scientific">Methanotorris formicicus Mc-S-70</name>
    <dbReference type="NCBI Taxonomy" id="647171"/>
    <lineage>
        <taxon>Archaea</taxon>
        <taxon>Methanobacteriati</taxon>
        <taxon>Methanobacteriota</taxon>
        <taxon>Methanomada group</taxon>
        <taxon>Methanococci</taxon>
        <taxon>Methanococcales</taxon>
        <taxon>Methanocaldococcaceae</taxon>
        <taxon>Methanotorris</taxon>
    </lineage>
</organism>
<feature type="transmembrane region" description="Helical" evidence="8">
    <location>
        <begin position="31"/>
        <end position="51"/>
    </location>
</feature>
<dbReference type="Pfam" id="PF03595">
    <property type="entry name" value="SLAC1"/>
    <property type="match status" value="1"/>
</dbReference>
<protein>
    <submittedName>
        <fullName evidence="9">C4-dicarboxylate transporter/malic acid transport protein</fullName>
    </submittedName>
</protein>
<dbReference type="PATRIC" id="fig|647171.4.peg.271"/>
<dbReference type="GO" id="GO:0000319">
    <property type="term" value="F:sulfite transmembrane transporter activity"/>
    <property type="evidence" value="ECO:0007669"/>
    <property type="project" value="TreeGrafter"/>
</dbReference>
<gene>
    <name evidence="9" type="ORF">MetfoDRAFT_0274</name>
</gene>
<dbReference type="PANTHER" id="PTHR31686:SF1">
    <property type="entry name" value="SULFITE EFFLUX PUMP SSU1"/>
    <property type="match status" value="1"/>
</dbReference>
<evidence type="ECO:0000256" key="1">
    <source>
        <dbReference type="ARBA" id="ARBA00004651"/>
    </source>
</evidence>
<evidence type="ECO:0000256" key="6">
    <source>
        <dbReference type="ARBA" id="ARBA00022989"/>
    </source>
</evidence>
<evidence type="ECO:0000256" key="8">
    <source>
        <dbReference type="SAM" id="Phobius"/>
    </source>
</evidence>
<dbReference type="EMBL" id="AGJL01000004">
    <property type="protein sequence ID" value="EHP89084.1"/>
    <property type="molecule type" value="Genomic_DNA"/>
</dbReference>
<evidence type="ECO:0000256" key="4">
    <source>
        <dbReference type="ARBA" id="ARBA00022475"/>
    </source>
</evidence>
<dbReference type="Proteomes" id="UP000003706">
    <property type="component" value="Unassembled WGS sequence"/>
</dbReference>
<feature type="transmembrane region" description="Helical" evidence="8">
    <location>
        <begin position="160"/>
        <end position="180"/>
    </location>
</feature>
<comment type="caution">
    <text evidence="9">The sequence shown here is derived from an EMBL/GenBank/DDBJ whole genome shotgun (WGS) entry which is preliminary data.</text>
</comment>
<keyword evidence="3" id="KW-0813">Transport</keyword>
<sequence>MLYAYVQNWVKKMLEACESKWDIVKNFVPSWFASVMGTGILAISSIMYSSYLPILNDVAVVLFYFNVLMFFAFIIPWTLRWIMYPKNAFADLKHPILSSFYPTVAVAMLVLGSDFINIGHSMFIGKIFWGIGAIGMAIFSIVIPFYMFKSDHIKLDHVNPGWYIPPVGLIVIPIAGSLIMPHLSGIWYELTVLVNYFGWGAGFFLYLALLAIVIYRFILHNPLPSTLAPTIWINLGPIGAGVIALLNLVNNSSFIPIKEPFYVFSFLFWGFGLWWAVMAIIMTIYYIKNLKLPYGMPWWAFIFPLGAYVASTHLIYGIFHYNIIDYIGFGLYWLLFGLWAITLIKTAIATYHGYPFKGH</sequence>
<dbReference type="STRING" id="647171.MetfoDRAFT_0274"/>
<dbReference type="PANTHER" id="PTHR31686">
    <property type="match status" value="1"/>
</dbReference>
<evidence type="ECO:0000313" key="9">
    <source>
        <dbReference type="EMBL" id="EHP89084.1"/>
    </source>
</evidence>
<dbReference type="InterPro" id="IPR004695">
    <property type="entry name" value="SLAC1/Mae1/Ssu1/TehA"/>
</dbReference>
<dbReference type="Gene3D" id="1.50.10.150">
    <property type="entry name" value="Voltage-dependent anion channel"/>
    <property type="match status" value="1"/>
</dbReference>
<feature type="transmembrane region" description="Helical" evidence="8">
    <location>
        <begin position="331"/>
        <end position="354"/>
    </location>
</feature>
<evidence type="ECO:0000313" key="10">
    <source>
        <dbReference type="Proteomes" id="UP000003706"/>
    </source>
</evidence>
<dbReference type="AlphaFoldDB" id="H1KWV1"/>
<dbReference type="InterPro" id="IPR038665">
    <property type="entry name" value="Voltage-dep_anion_channel_sf"/>
</dbReference>
<feature type="transmembrane region" description="Helical" evidence="8">
    <location>
        <begin position="298"/>
        <end position="319"/>
    </location>
</feature>
<keyword evidence="4" id="KW-1003">Cell membrane</keyword>
<evidence type="ECO:0000256" key="3">
    <source>
        <dbReference type="ARBA" id="ARBA00022448"/>
    </source>
</evidence>
<feature type="transmembrane region" description="Helical" evidence="8">
    <location>
        <begin position="128"/>
        <end position="148"/>
    </location>
</feature>
<dbReference type="InterPro" id="IPR011552">
    <property type="entry name" value="TehA/Mae1"/>
</dbReference>
<keyword evidence="10" id="KW-1185">Reference proteome</keyword>
<keyword evidence="5 8" id="KW-0812">Transmembrane</keyword>
<dbReference type="InterPro" id="IPR051629">
    <property type="entry name" value="Sulfite_efflux_TDT"/>
</dbReference>
<evidence type="ECO:0000256" key="2">
    <source>
        <dbReference type="ARBA" id="ARBA00008566"/>
    </source>
</evidence>